<accession>A0A176YLG1</accession>
<dbReference type="Proteomes" id="UP000076959">
    <property type="component" value="Unassembled WGS sequence"/>
</dbReference>
<comment type="caution">
    <text evidence="1">The sequence shown here is derived from an EMBL/GenBank/DDBJ whole genome shotgun (WGS) entry which is preliminary data.</text>
</comment>
<name>A0A176YLG1_9BRAD</name>
<gene>
    <name evidence="1" type="ORF">AYJ54_18900</name>
</gene>
<sequence>MAVHRLSIERERDQLLQRADRAISESKRLVDSLHQSISQAQELEQRLNYDHCLRIGNHRRNR</sequence>
<keyword evidence="2" id="KW-1185">Reference proteome</keyword>
<evidence type="ECO:0000313" key="1">
    <source>
        <dbReference type="EMBL" id="OAF06891.1"/>
    </source>
</evidence>
<organism evidence="1 2">
    <name type="scientific">Bradyrhizobium centrolobii</name>
    <dbReference type="NCBI Taxonomy" id="1505087"/>
    <lineage>
        <taxon>Bacteria</taxon>
        <taxon>Pseudomonadati</taxon>
        <taxon>Pseudomonadota</taxon>
        <taxon>Alphaproteobacteria</taxon>
        <taxon>Hyphomicrobiales</taxon>
        <taxon>Nitrobacteraceae</taxon>
        <taxon>Bradyrhizobium</taxon>
    </lineage>
</organism>
<proteinExistence type="predicted"/>
<evidence type="ECO:0000313" key="2">
    <source>
        <dbReference type="Proteomes" id="UP000076959"/>
    </source>
</evidence>
<reference evidence="1 2" key="1">
    <citation type="submission" date="2016-03" db="EMBL/GenBank/DDBJ databases">
        <title>Draft Genome Sequence of the Strain BR 10245 (Bradyrhizobium sp.) isolated from nodules of Centrolobium paraense.</title>
        <authorList>
            <person name="Simoes-Araujo J.L.Sr."/>
            <person name="Barauna A.C."/>
            <person name="Silva K."/>
            <person name="Zilli J.E."/>
        </authorList>
    </citation>
    <scope>NUCLEOTIDE SEQUENCE [LARGE SCALE GENOMIC DNA]</scope>
    <source>
        <strain evidence="1 2">BR 10245</strain>
    </source>
</reference>
<dbReference type="EMBL" id="LUUB01000073">
    <property type="protein sequence ID" value="OAF06891.1"/>
    <property type="molecule type" value="Genomic_DNA"/>
</dbReference>
<dbReference type="AlphaFoldDB" id="A0A176YLG1"/>
<protein>
    <submittedName>
        <fullName evidence="1">Uncharacterized protein</fullName>
    </submittedName>
</protein>